<accession>M1BQ88</accession>
<organism evidence="1 2">
    <name type="scientific">Solanum tuberosum</name>
    <name type="common">Potato</name>
    <dbReference type="NCBI Taxonomy" id="4113"/>
    <lineage>
        <taxon>Eukaryota</taxon>
        <taxon>Viridiplantae</taxon>
        <taxon>Streptophyta</taxon>
        <taxon>Embryophyta</taxon>
        <taxon>Tracheophyta</taxon>
        <taxon>Spermatophyta</taxon>
        <taxon>Magnoliopsida</taxon>
        <taxon>eudicotyledons</taxon>
        <taxon>Gunneridae</taxon>
        <taxon>Pentapetalae</taxon>
        <taxon>asterids</taxon>
        <taxon>lamiids</taxon>
        <taxon>Solanales</taxon>
        <taxon>Solanaceae</taxon>
        <taxon>Solanoideae</taxon>
        <taxon>Solaneae</taxon>
        <taxon>Solanum</taxon>
    </lineage>
</organism>
<evidence type="ECO:0000313" key="1">
    <source>
        <dbReference type="EnsemblPlants" id="PGSC0003DMT400050408"/>
    </source>
</evidence>
<dbReference type="InParanoid" id="M1BQ88"/>
<sequence length="56" mass="6019">MTLGSGVPCSIQFHPLDGFQLYSTSPPFAESMKKEPCSDSEDNLIAVPGDLDITKC</sequence>
<reference evidence="1" key="2">
    <citation type="submission" date="2015-06" db="UniProtKB">
        <authorList>
            <consortium name="EnsemblPlants"/>
        </authorList>
    </citation>
    <scope>IDENTIFICATION</scope>
    <source>
        <strain evidence="1">DM1-3 516 R44</strain>
    </source>
</reference>
<dbReference type="AlphaFoldDB" id="M1BQ88"/>
<protein>
    <submittedName>
        <fullName evidence="1">Uncharacterized protein</fullName>
    </submittedName>
</protein>
<dbReference type="Proteomes" id="UP000011115">
    <property type="component" value="Unassembled WGS sequence"/>
</dbReference>
<reference evidence="2" key="1">
    <citation type="journal article" date="2011" name="Nature">
        <title>Genome sequence and analysis of the tuber crop potato.</title>
        <authorList>
            <consortium name="The Potato Genome Sequencing Consortium"/>
        </authorList>
    </citation>
    <scope>NUCLEOTIDE SEQUENCE [LARGE SCALE GENOMIC DNA]</scope>
    <source>
        <strain evidence="2">cv. DM1-3 516 R44</strain>
    </source>
</reference>
<dbReference type="Gramene" id="PGSC0003DMT400050408">
    <property type="protein sequence ID" value="PGSC0003DMT400050408"/>
    <property type="gene ID" value="PGSC0003DMG400019594"/>
</dbReference>
<keyword evidence="2" id="KW-1185">Reference proteome</keyword>
<dbReference type="HOGENOM" id="CLU_3054173_0_0_1"/>
<evidence type="ECO:0000313" key="2">
    <source>
        <dbReference type="Proteomes" id="UP000011115"/>
    </source>
</evidence>
<name>M1BQ88_SOLTU</name>
<dbReference type="EnsemblPlants" id="PGSC0003DMT400050408">
    <property type="protein sequence ID" value="PGSC0003DMT400050408"/>
    <property type="gene ID" value="PGSC0003DMG400019594"/>
</dbReference>
<dbReference type="PaxDb" id="4113-PGSC0003DMT400050408"/>
<proteinExistence type="predicted"/>